<reference evidence="2" key="1">
    <citation type="submission" date="2021-02" db="EMBL/GenBank/DDBJ databases">
        <authorList>
            <person name="Nowell W R."/>
        </authorList>
    </citation>
    <scope>NUCLEOTIDE SEQUENCE</scope>
</reference>
<proteinExistence type="predicted"/>
<comment type="caution">
    <text evidence="2">The sequence shown here is derived from an EMBL/GenBank/DDBJ whole genome shotgun (WGS) entry which is preliminary data.</text>
</comment>
<dbReference type="EMBL" id="CAJNOJ010000285">
    <property type="protein sequence ID" value="CAF1369633.1"/>
    <property type="molecule type" value="Genomic_DNA"/>
</dbReference>
<evidence type="ECO:0000313" key="2">
    <source>
        <dbReference type="EMBL" id="CAF1660049.1"/>
    </source>
</evidence>
<organism evidence="2 3">
    <name type="scientific">Adineta ricciae</name>
    <name type="common">Rotifer</name>
    <dbReference type="NCBI Taxonomy" id="249248"/>
    <lineage>
        <taxon>Eukaryota</taxon>
        <taxon>Metazoa</taxon>
        <taxon>Spiralia</taxon>
        <taxon>Gnathifera</taxon>
        <taxon>Rotifera</taxon>
        <taxon>Eurotatoria</taxon>
        <taxon>Bdelloidea</taxon>
        <taxon>Adinetida</taxon>
        <taxon>Adinetidae</taxon>
        <taxon>Adineta</taxon>
    </lineage>
</organism>
<keyword evidence="3" id="KW-1185">Reference proteome</keyword>
<evidence type="ECO:0000313" key="1">
    <source>
        <dbReference type="EMBL" id="CAF1369633.1"/>
    </source>
</evidence>
<protein>
    <submittedName>
        <fullName evidence="2">Uncharacterized protein</fullName>
    </submittedName>
</protein>
<gene>
    <name evidence="1" type="ORF">EDS130_LOCUS34299</name>
    <name evidence="2" type="ORF">XAT740_LOCUS56675</name>
</gene>
<accession>A0A816F997</accession>
<dbReference type="AlphaFoldDB" id="A0A816F997"/>
<name>A0A816F997_ADIRI</name>
<dbReference type="Proteomes" id="UP000663852">
    <property type="component" value="Unassembled WGS sequence"/>
</dbReference>
<dbReference type="Proteomes" id="UP000663828">
    <property type="component" value="Unassembled WGS sequence"/>
</dbReference>
<sequence>MVSLPVLPFSTSRLELAGQTQLLQISEKSTLVRNESYVKSSYKSGYVNISGSLRVTYLDVLWTQASRCGSVCSFSTSMTNITSEYVSNLNRLTFSTENQVALGLFNYLSMFTVVYLTRQVTYNLRKIQVSFHNPCVTVNVKIETNF</sequence>
<dbReference type="EMBL" id="CAJNOR010011256">
    <property type="protein sequence ID" value="CAF1660049.1"/>
    <property type="molecule type" value="Genomic_DNA"/>
</dbReference>
<evidence type="ECO:0000313" key="3">
    <source>
        <dbReference type="Proteomes" id="UP000663828"/>
    </source>
</evidence>